<dbReference type="InterPro" id="IPR013595">
    <property type="entry name" value="Pept_S33_TAP-like_C"/>
</dbReference>
<feature type="domain" description="Peptidase S33 tripeptidyl aminopeptidase-like C-terminal" evidence="1">
    <location>
        <begin position="12"/>
        <end position="110"/>
    </location>
</feature>
<dbReference type="Proteomes" id="UP000093053">
    <property type="component" value="Chromosome"/>
</dbReference>
<dbReference type="OrthoDB" id="3930934at2"/>
<name>A0A1B2HMD5_9PSEU</name>
<dbReference type="Pfam" id="PF08386">
    <property type="entry name" value="Abhydrolase_4"/>
    <property type="match status" value="1"/>
</dbReference>
<organism evidence="2 3">
    <name type="scientific">Lentzea guizhouensis</name>
    <dbReference type="NCBI Taxonomy" id="1586287"/>
    <lineage>
        <taxon>Bacteria</taxon>
        <taxon>Bacillati</taxon>
        <taxon>Actinomycetota</taxon>
        <taxon>Actinomycetes</taxon>
        <taxon>Pseudonocardiales</taxon>
        <taxon>Pseudonocardiaceae</taxon>
        <taxon>Lentzea</taxon>
    </lineage>
</organism>
<dbReference type="RefSeq" id="WP_065917224.1">
    <property type="nucleotide sequence ID" value="NZ_CP016793.1"/>
</dbReference>
<protein>
    <recommendedName>
        <fullName evidence="1">Peptidase S33 tripeptidyl aminopeptidase-like C-terminal domain-containing protein</fullName>
    </recommendedName>
</protein>
<accession>A0A1B2HMD5</accession>
<dbReference type="EMBL" id="CP016793">
    <property type="protein sequence ID" value="ANZ38879.1"/>
    <property type="molecule type" value="Genomic_DNA"/>
</dbReference>
<proteinExistence type="predicted"/>
<evidence type="ECO:0000313" key="2">
    <source>
        <dbReference type="EMBL" id="ANZ38879.1"/>
    </source>
</evidence>
<evidence type="ECO:0000259" key="1">
    <source>
        <dbReference type="Pfam" id="PF08386"/>
    </source>
</evidence>
<keyword evidence="3" id="KW-1185">Reference proteome</keyword>
<dbReference type="AlphaFoldDB" id="A0A1B2HMD5"/>
<evidence type="ECO:0000313" key="3">
    <source>
        <dbReference type="Proteomes" id="UP000093053"/>
    </source>
</evidence>
<dbReference type="STRING" id="1586287.BBK82_25215"/>
<reference evidence="2 3" key="1">
    <citation type="submission" date="2016-07" db="EMBL/GenBank/DDBJ databases">
        <title>Complete genome sequence of the Lentzea guizhouensis DHS C013.</title>
        <authorList>
            <person name="Cao C."/>
        </authorList>
    </citation>
    <scope>NUCLEOTIDE SEQUENCE [LARGE SCALE GENOMIC DNA]</scope>
    <source>
        <strain evidence="2 3">DHS C013</strain>
    </source>
</reference>
<gene>
    <name evidence="2" type="ORF">BBK82_25215</name>
</gene>
<sequence length="149" mass="15946">MKRWRDTNPYGGTVDYMAPTNCAFRSFERQEPIPPIPRKYPAGIVINSDGNTQTPYANGQVMAEHLNVPLISVADDGQHGHYALRRNACVDALVNKYLVSGVLPASRVTCAGTDIAEPVPPGAARGDSVAVGRPLSDVLGEIAGETKPF</sequence>
<dbReference type="KEGG" id="led:BBK82_25215"/>